<protein>
    <submittedName>
        <fullName evidence="4">Neuronal membrane glycoprotein M6-b-like</fullName>
    </submittedName>
</protein>
<evidence type="ECO:0000256" key="1">
    <source>
        <dbReference type="SAM" id="MobiDB-lite"/>
    </source>
</evidence>
<accession>A0ABM0N0Y4</accession>
<feature type="compositionally biased region" description="Polar residues" evidence="1">
    <location>
        <begin position="141"/>
        <end position="154"/>
    </location>
</feature>
<dbReference type="PANTHER" id="PTHR11683">
    <property type="entry name" value="MYELIN PROTEOLIPID"/>
    <property type="match status" value="1"/>
</dbReference>
<sequence length="154" mass="17265">MIPLWWFSIIKTTHCGDPGGCIDLRQFGLVPMTLPDEHARVCGSTLVTICVENPWDMYLLGTLGAIACLVLVGHFLMIFSSNYAHIHDNFHRARLQRGRNAASYNPTASPNQYTPDVITLEEQENQYATSGRSRSRDPIGYSSSNNKDPLSYQM</sequence>
<evidence type="ECO:0000313" key="4">
    <source>
        <dbReference type="RefSeq" id="XP_006825925.1"/>
    </source>
</evidence>
<dbReference type="InterPro" id="IPR001614">
    <property type="entry name" value="Myelin_PLP"/>
</dbReference>
<keyword evidence="2" id="KW-0812">Transmembrane</keyword>
<gene>
    <name evidence="4" type="primary">LOC102808047</name>
</gene>
<name>A0ABM0N0Y4_SACKO</name>
<evidence type="ECO:0000313" key="3">
    <source>
        <dbReference type="Proteomes" id="UP000694865"/>
    </source>
</evidence>
<keyword evidence="2" id="KW-1133">Transmembrane helix</keyword>
<feature type="transmembrane region" description="Helical" evidence="2">
    <location>
        <begin position="57"/>
        <end position="79"/>
    </location>
</feature>
<organism evidence="3 4">
    <name type="scientific">Saccoglossus kowalevskii</name>
    <name type="common">Acorn worm</name>
    <dbReference type="NCBI Taxonomy" id="10224"/>
    <lineage>
        <taxon>Eukaryota</taxon>
        <taxon>Metazoa</taxon>
        <taxon>Hemichordata</taxon>
        <taxon>Enteropneusta</taxon>
        <taxon>Harrimaniidae</taxon>
        <taxon>Saccoglossus</taxon>
    </lineage>
</organism>
<dbReference type="Proteomes" id="UP000694865">
    <property type="component" value="Unplaced"/>
</dbReference>
<keyword evidence="2" id="KW-0472">Membrane</keyword>
<reference evidence="4" key="1">
    <citation type="submission" date="2025-08" db="UniProtKB">
        <authorList>
            <consortium name="RefSeq"/>
        </authorList>
    </citation>
    <scope>IDENTIFICATION</scope>
    <source>
        <tissue evidence="4">Testes</tissue>
    </source>
</reference>
<evidence type="ECO:0000256" key="2">
    <source>
        <dbReference type="SAM" id="Phobius"/>
    </source>
</evidence>
<dbReference type="GeneID" id="102808047"/>
<feature type="region of interest" description="Disordered" evidence="1">
    <location>
        <begin position="124"/>
        <end position="154"/>
    </location>
</feature>
<keyword evidence="3" id="KW-1185">Reference proteome</keyword>
<dbReference type="Pfam" id="PF01275">
    <property type="entry name" value="Myelin_PLP"/>
    <property type="match status" value="1"/>
</dbReference>
<dbReference type="PANTHER" id="PTHR11683:SF12">
    <property type="entry name" value="M6, ISOFORM F"/>
    <property type="match status" value="1"/>
</dbReference>
<dbReference type="RefSeq" id="XP_006825925.1">
    <property type="nucleotide sequence ID" value="XM_006825862.1"/>
</dbReference>
<proteinExistence type="predicted"/>